<evidence type="ECO:0000313" key="4">
    <source>
        <dbReference type="Proteomes" id="UP000187209"/>
    </source>
</evidence>
<name>A0A1R2CGG4_9CILI</name>
<dbReference type="InterPro" id="IPR003409">
    <property type="entry name" value="MORN"/>
</dbReference>
<proteinExistence type="predicted"/>
<dbReference type="AlphaFoldDB" id="A0A1R2CGG4"/>
<dbReference type="PROSITE" id="PS50096">
    <property type="entry name" value="IQ"/>
    <property type="match status" value="1"/>
</dbReference>
<dbReference type="SUPFAM" id="SSF82185">
    <property type="entry name" value="Histone H3 K4-specific methyltransferase SET7/9 N-terminal domain"/>
    <property type="match status" value="2"/>
</dbReference>
<feature type="region of interest" description="Disordered" evidence="2">
    <location>
        <begin position="1"/>
        <end position="22"/>
    </location>
</feature>
<dbReference type="Pfam" id="PF02493">
    <property type="entry name" value="MORN"/>
    <property type="match status" value="7"/>
</dbReference>
<evidence type="ECO:0008006" key="5">
    <source>
        <dbReference type="Google" id="ProtNLM"/>
    </source>
</evidence>
<reference evidence="3 4" key="1">
    <citation type="submission" date="2016-11" db="EMBL/GenBank/DDBJ databases">
        <title>The macronuclear genome of Stentor coeruleus: a giant cell with tiny introns.</title>
        <authorList>
            <person name="Slabodnick M."/>
            <person name="Ruby J.G."/>
            <person name="Reiff S.B."/>
            <person name="Swart E.C."/>
            <person name="Gosai S."/>
            <person name="Prabakaran S."/>
            <person name="Witkowska E."/>
            <person name="Larue G.E."/>
            <person name="Fisher S."/>
            <person name="Freeman R.M."/>
            <person name="Gunawardena J."/>
            <person name="Chu W."/>
            <person name="Stover N.A."/>
            <person name="Gregory B.D."/>
            <person name="Nowacki M."/>
            <person name="Derisi J."/>
            <person name="Roy S.W."/>
            <person name="Marshall W.F."/>
            <person name="Sood P."/>
        </authorList>
    </citation>
    <scope>NUCLEOTIDE SEQUENCE [LARGE SCALE GENOMIC DNA]</scope>
    <source>
        <strain evidence="3">WM001</strain>
    </source>
</reference>
<dbReference type="OrthoDB" id="365384at2759"/>
<feature type="compositionally biased region" description="Polar residues" evidence="2">
    <location>
        <begin position="8"/>
        <end position="22"/>
    </location>
</feature>
<evidence type="ECO:0000256" key="1">
    <source>
        <dbReference type="ARBA" id="ARBA00022737"/>
    </source>
</evidence>
<keyword evidence="4" id="KW-1185">Reference proteome</keyword>
<comment type="caution">
    <text evidence="3">The sequence shown here is derived from an EMBL/GenBank/DDBJ whole genome shotgun (WGS) entry which is preliminary data.</text>
</comment>
<evidence type="ECO:0000313" key="3">
    <source>
        <dbReference type="EMBL" id="OMJ88093.1"/>
    </source>
</evidence>
<dbReference type="GO" id="GO:0005829">
    <property type="term" value="C:cytosol"/>
    <property type="evidence" value="ECO:0007669"/>
    <property type="project" value="TreeGrafter"/>
</dbReference>
<dbReference type="SMART" id="SM00698">
    <property type="entry name" value="MORN"/>
    <property type="match status" value="8"/>
</dbReference>
<evidence type="ECO:0000256" key="2">
    <source>
        <dbReference type="SAM" id="MobiDB-lite"/>
    </source>
</evidence>
<keyword evidence="1" id="KW-0677">Repeat</keyword>
<dbReference type="Proteomes" id="UP000187209">
    <property type="component" value="Unassembled WGS sequence"/>
</dbReference>
<organism evidence="3 4">
    <name type="scientific">Stentor coeruleus</name>
    <dbReference type="NCBI Taxonomy" id="5963"/>
    <lineage>
        <taxon>Eukaryota</taxon>
        <taxon>Sar</taxon>
        <taxon>Alveolata</taxon>
        <taxon>Ciliophora</taxon>
        <taxon>Postciliodesmatophora</taxon>
        <taxon>Heterotrichea</taxon>
        <taxon>Heterotrichida</taxon>
        <taxon>Stentoridae</taxon>
        <taxon>Stentor</taxon>
    </lineage>
</organism>
<dbReference type="Gene3D" id="2.20.110.10">
    <property type="entry name" value="Histone H3 K4-specific methyltransferase SET7/9 N-terminal domain"/>
    <property type="match status" value="4"/>
</dbReference>
<sequence>MGGGGSCLSRSAATENQDNTVNLQRKEIPVDLQAENEVEQQVEVIEVKMPIDPVPVQSALRGYMARKEMTPQLKDYRNSKIFKPEEHFEVLDQPLEELESTAMKELEKNLPTFEIEVPEDDNTIVQVKPAVKLDDGSVYQGSWDEKGNQHGAGTLITEGGAKIVGYFKEGKVEGKGRAIESNGLVYQGEFKNGKFEGEGKFMRPGGAEFVGELKDGKLSGSGQEQWPDGTRYIGEYQDGERHGKGKLILSAGVYEGDFRNNAFYGKGKYVWANKNEYEGRWKDGKMHGKGVFKWADGRVYTGEWKCDLRDGQGEMKWPDGRIYDGEWKGGKQNGKGKYTFKTSEGMKTKAGVWVDGVKEEDSD</sequence>
<dbReference type="PANTHER" id="PTHR43215:SF14">
    <property type="entry name" value="RADIAL SPOKE HEAD 1 HOMOLOG"/>
    <property type="match status" value="1"/>
</dbReference>
<gene>
    <name evidence="3" type="ORF">SteCoe_10084</name>
</gene>
<protein>
    <recommendedName>
        <fullName evidence="5">MORN repeat protein</fullName>
    </recommendedName>
</protein>
<dbReference type="EMBL" id="MPUH01000160">
    <property type="protein sequence ID" value="OMJ88093.1"/>
    <property type="molecule type" value="Genomic_DNA"/>
</dbReference>
<accession>A0A1R2CGG4</accession>
<dbReference type="PANTHER" id="PTHR43215">
    <property type="entry name" value="RADIAL SPOKE HEAD 1 HOMOLOG"/>
    <property type="match status" value="1"/>
</dbReference>